<dbReference type="RefSeq" id="WP_156858557.1">
    <property type="nucleotide sequence ID" value="NZ_WOWR01000005.1"/>
</dbReference>
<gene>
    <name evidence="1" type="ORF">GN299_06120</name>
</gene>
<proteinExistence type="predicted"/>
<dbReference type="AlphaFoldDB" id="A0A7V8J555"/>
<organism evidence="1 2">
    <name type="scientific">Pseudomonas putida</name>
    <name type="common">Arthrobacter siderocapsulatus</name>
    <dbReference type="NCBI Taxonomy" id="303"/>
    <lineage>
        <taxon>Bacteria</taxon>
        <taxon>Pseudomonadati</taxon>
        <taxon>Pseudomonadota</taxon>
        <taxon>Gammaproteobacteria</taxon>
        <taxon>Pseudomonadales</taxon>
        <taxon>Pseudomonadaceae</taxon>
        <taxon>Pseudomonas</taxon>
    </lineage>
</organism>
<comment type="caution">
    <text evidence="1">The sequence shown here is derived from an EMBL/GenBank/DDBJ whole genome shotgun (WGS) entry which is preliminary data.</text>
</comment>
<accession>A0A7V8J555</accession>
<dbReference type="EMBL" id="WOWR01000005">
    <property type="protein sequence ID" value="KAF0255663.1"/>
    <property type="molecule type" value="Genomic_DNA"/>
</dbReference>
<evidence type="ECO:0000313" key="1">
    <source>
        <dbReference type="EMBL" id="KAF0255663.1"/>
    </source>
</evidence>
<evidence type="ECO:0000313" key="2">
    <source>
        <dbReference type="Proteomes" id="UP000442695"/>
    </source>
</evidence>
<dbReference type="Proteomes" id="UP000442695">
    <property type="component" value="Unassembled WGS sequence"/>
</dbReference>
<name>A0A7V8J555_PSEPU</name>
<sequence length="102" mass="11737">MIENQTQDIQAPVKMKPAARHVWIRDWIRQNGGADVLNSEFVSAYVKATGAPYKAVGFGADRCRQLGRDLSELFQQGQLQRFRISLTEHHMGMPNWVYVYEL</sequence>
<reference evidence="1 2" key="1">
    <citation type="submission" date="2019-12" db="EMBL/GenBank/DDBJ databases">
        <authorList>
            <person name="Woiski C."/>
        </authorList>
    </citation>
    <scope>NUCLEOTIDE SEQUENCE [LARGE SCALE GENOMIC DNA]</scope>
    <source>
        <strain evidence="1 2">BOE100</strain>
    </source>
</reference>
<protein>
    <submittedName>
        <fullName evidence="1">Uncharacterized protein</fullName>
    </submittedName>
</protein>